<dbReference type="AlphaFoldDB" id="A0A9P0HDS0"/>
<evidence type="ECO:0000313" key="1">
    <source>
        <dbReference type="EMBL" id="CAH1400113.1"/>
    </source>
</evidence>
<dbReference type="Proteomes" id="UP001152798">
    <property type="component" value="Chromosome 4"/>
</dbReference>
<accession>A0A9P0HDS0</accession>
<evidence type="ECO:0000313" key="2">
    <source>
        <dbReference type="Proteomes" id="UP001152798"/>
    </source>
</evidence>
<proteinExistence type="predicted"/>
<protein>
    <submittedName>
        <fullName evidence="1">Uncharacterized protein</fullName>
    </submittedName>
</protein>
<organism evidence="1 2">
    <name type="scientific">Nezara viridula</name>
    <name type="common">Southern green stink bug</name>
    <name type="synonym">Cimex viridulus</name>
    <dbReference type="NCBI Taxonomy" id="85310"/>
    <lineage>
        <taxon>Eukaryota</taxon>
        <taxon>Metazoa</taxon>
        <taxon>Ecdysozoa</taxon>
        <taxon>Arthropoda</taxon>
        <taxon>Hexapoda</taxon>
        <taxon>Insecta</taxon>
        <taxon>Pterygota</taxon>
        <taxon>Neoptera</taxon>
        <taxon>Paraneoptera</taxon>
        <taxon>Hemiptera</taxon>
        <taxon>Heteroptera</taxon>
        <taxon>Panheteroptera</taxon>
        <taxon>Pentatomomorpha</taxon>
        <taxon>Pentatomoidea</taxon>
        <taxon>Pentatomidae</taxon>
        <taxon>Pentatominae</taxon>
        <taxon>Nezara</taxon>
    </lineage>
</organism>
<reference evidence="1" key="1">
    <citation type="submission" date="2022-01" db="EMBL/GenBank/DDBJ databases">
        <authorList>
            <person name="King R."/>
        </authorList>
    </citation>
    <scope>NUCLEOTIDE SEQUENCE</scope>
</reference>
<gene>
    <name evidence="1" type="ORF">NEZAVI_LOCUS9415</name>
</gene>
<dbReference type="EMBL" id="OV725080">
    <property type="protein sequence ID" value="CAH1400113.1"/>
    <property type="molecule type" value="Genomic_DNA"/>
</dbReference>
<keyword evidence="2" id="KW-1185">Reference proteome</keyword>
<sequence length="25" mass="2983">MFVIFDEINEFLEGKKVMHKNISDV</sequence>
<name>A0A9P0HDS0_NEZVI</name>